<feature type="transmembrane region" description="Helical" evidence="3">
    <location>
        <begin position="92"/>
        <end position="117"/>
    </location>
</feature>
<feature type="region of interest" description="Disordered" evidence="2">
    <location>
        <begin position="452"/>
        <end position="512"/>
    </location>
</feature>
<evidence type="ECO:0000256" key="3">
    <source>
        <dbReference type="SAM" id="Phobius"/>
    </source>
</evidence>
<evidence type="ECO:0000256" key="1">
    <source>
        <dbReference type="ARBA" id="ARBA00022801"/>
    </source>
</evidence>
<keyword evidence="3" id="KW-0812">Transmembrane</keyword>
<organism evidence="4">
    <name type="scientific">Riboviria sp</name>
    <dbReference type="NCBI Taxonomy" id="2585031"/>
    <lineage>
        <taxon>Viruses</taxon>
        <taxon>Riboviria</taxon>
    </lineage>
</organism>
<feature type="compositionally biased region" description="Basic residues" evidence="2">
    <location>
        <begin position="482"/>
        <end position="498"/>
    </location>
</feature>
<dbReference type="GO" id="GO:0016787">
    <property type="term" value="F:hydrolase activity"/>
    <property type="evidence" value="ECO:0007669"/>
    <property type="project" value="UniProtKB-KW"/>
</dbReference>
<dbReference type="SUPFAM" id="SSF50494">
    <property type="entry name" value="Trypsin-like serine proteases"/>
    <property type="match status" value="1"/>
</dbReference>
<sequence>MVNQQHVVADDIYSVLLFPLYAVWFFVPSGLRTRITAVPRETLIFMLKIIWTLAAYYWLFTIISPFLIIPECVVRWYDAIMLYQITLRESFWVWYSNVTITPFTVFFPSFSFMTWLVSKIQRKPVEQNFLGKCKNMFYVPERAVQGSELIPSKELPTFCCFIFGIKDDEERMVGCGFRVENAIFTAAHNLTGYDQIAIVSNTAKCIIDCDKATIFPYDDFAYFLLSDRDFSMLGMSKGKLLDHAVPKAYPMICQIYGPGTPVSFTMGAVVPIENFGKVTYGGSTTYGFSGGPYIQNKTIVGMHLGAGMVNLGLDAAYMHMLVSIKQESTEDWLMDMIEEDQLNKRAVSWERSPMDPDEVYVKRQGKYFTIDADTFFSIYKPHAYVSESFTPLDKLPTFTYSDSKNDVMAPAPVNAGAGASGSMSVIRNCVQTPLTADSYPTPTSIKDLEETLATEPREQTPVLRNNPSNFISKDTTYQPERNRRRVQQKQKKHAKSSRRSTSPGQPGLEMIR</sequence>
<evidence type="ECO:0008006" key="5">
    <source>
        <dbReference type="Google" id="ProtNLM"/>
    </source>
</evidence>
<dbReference type="InterPro" id="IPR009003">
    <property type="entry name" value="Peptidase_S1_PA"/>
</dbReference>
<keyword evidence="3" id="KW-1133">Transmembrane helix</keyword>
<feature type="transmembrane region" description="Helical" evidence="3">
    <location>
        <begin position="43"/>
        <end position="68"/>
    </location>
</feature>
<dbReference type="Gene3D" id="2.40.10.10">
    <property type="entry name" value="Trypsin-like serine proteases"/>
    <property type="match status" value="2"/>
</dbReference>
<proteinExistence type="predicted"/>
<keyword evidence="1" id="KW-0378">Hydrolase</keyword>
<dbReference type="EMBL" id="MW239528">
    <property type="protein sequence ID" value="UGO57590.1"/>
    <property type="molecule type" value="Genomic_RNA"/>
</dbReference>
<evidence type="ECO:0000313" key="4">
    <source>
        <dbReference type="EMBL" id="UGO57590.1"/>
    </source>
</evidence>
<accession>A0A8K1U4Q0</accession>
<feature type="transmembrane region" description="Helical" evidence="3">
    <location>
        <begin position="12"/>
        <end position="31"/>
    </location>
</feature>
<feature type="compositionally biased region" description="Polar residues" evidence="2">
    <location>
        <begin position="462"/>
        <end position="479"/>
    </location>
</feature>
<dbReference type="InterPro" id="IPR043504">
    <property type="entry name" value="Peptidase_S1_PA_chymotrypsin"/>
</dbReference>
<reference evidence="4" key="1">
    <citation type="submission" date="2020-11" db="EMBL/GenBank/DDBJ databases">
        <title>RNA virus dark matter in the feces of wild birds.</title>
        <authorList>
            <person name="Lu X."/>
            <person name="Yang X.S."/>
            <person name="Zhang W."/>
        </authorList>
    </citation>
    <scope>NUCLEOTIDE SEQUENCE</scope>
    <source>
        <strain evidence="4">Swallow134con77</strain>
    </source>
</reference>
<keyword evidence="3" id="KW-0472">Membrane</keyword>
<protein>
    <recommendedName>
        <fullName evidence="5">Serine protease</fullName>
    </recommendedName>
</protein>
<evidence type="ECO:0000256" key="2">
    <source>
        <dbReference type="SAM" id="MobiDB-lite"/>
    </source>
</evidence>
<name>A0A8K1U4Q0_9VIRU</name>